<evidence type="ECO:0000313" key="5">
    <source>
        <dbReference type="EMBL" id="CEJ81989.1"/>
    </source>
</evidence>
<dbReference type="EMBL" id="CDHN01000001">
    <property type="protein sequence ID" value="CEJ81989.1"/>
    <property type="molecule type" value="Genomic_DNA"/>
</dbReference>
<dbReference type="InterPro" id="IPR011990">
    <property type="entry name" value="TPR-like_helical_dom_sf"/>
</dbReference>
<dbReference type="InterPro" id="IPR051722">
    <property type="entry name" value="Endocytosis_PI4K-reg_protein"/>
</dbReference>
<dbReference type="PANTHER" id="PTHR23083:SF464">
    <property type="entry name" value="TETRATRICOPEPTIDE REPEAT DOMAIN 7, ISOFORM A"/>
    <property type="match status" value="1"/>
</dbReference>
<dbReference type="PANTHER" id="PTHR23083">
    <property type="entry name" value="TETRATRICOPEPTIDE REPEAT PROTEIN, TPR"/>
    <property type="match status" value="1"/>
</dbReference>
<comment type="similarity">
    <text evidence="2">Belongs to the YPP1 family.</text>
</comment>
<organism evidence="5 6">
    <name type="scientific">[Torrubiella] hemipterigena</name>
    <dbReference type="NCBI Taxonomy" id="1531966"/>
    <lineage>
        <taxon>Eukaryota</taxon>
        <taxon>Fungi</taxon>
        <taxon>Dikarya</taxon>
        <taxon>Ascomycota</taxon>
        <taxon>Pezizomycotina</taxon>
        <taxon>Sordariomycetes</taxon>
        <taxon>Hypocreomycetidae</taxon>
        <taxon>Hypocreales</taxon>
        <taxon>Clavicipitaceae</taxon>
        <taxon>Clavicipitaceae incertae sedis</taxon>
        <taxon>'Torrubiella' clade</taxon>
    </lineage>
</organism>
<evidence type="ECO:0008006" key="7">
    <source>
        <dbReference type="Google" id="ProtNLM"/>
    </source>
</evidence>
<comment type="function">
    <text evidence="1">Involved in endocytosis.</text>
</comment>
<reference evidence="5 6" key="1">
    <citation type="journal article" date="2015" name="Genome Announc.">
        <title>Draft Genome Sequence and Gene Annotation of the Entomopathogenic Fungus Verticillium hemipterigenum.</title>
        <authorList>
            <person name="Horn F."/>
            <person name="Habel A."/>
            <person name="Scharf D.H."/>
            <person name="Dworschak J."/>
            <person name="Brakhage A.A."/>
            <person name="Guthke R."/>
            <person name="Hertweck C."/>
            <person name="Linde J."/>
        </authorList>
    </citation>
    <scope>NUCLEOTIDE SEQUENCE [LARGE SCALE GENOMIC DNA]</scope>
</reference>
<dbReference type="STRING" id="1531966.A0A0A1T9E4"/>
<evidence type="ECO:0000256" key="4">
    <source>
        <dbReference type="SAM" id="MobiDB-lite"/>
    </source>
</evidence>
<dbReference type="HOGENOM" id="CLU_003276_0_0_1"/>
<feature type="compositionally biased region" description="Polar residues" evidence="4">
    <location>
        <begin position="738"/>
        <end position="771"/>
    </location>
</feature>
<proteinExistence type="inferred from homology"/>
<dbReference type="SUPFAM" id="SSF48452">
    <property type="entry name" value="TPR-like"/>
    <property type="match status" value="1"/>
</dbReference>
<protein>
    <recommendedName>
        <fullName evidence="7">Filamentation protein</fullName>
    </recommendedName>
</protein>
<dbReference type="Proteomes" id="UP000039046">
    <property type="component" value="Unassembled WGS sequence"/>
</dbReference>
<dbReference type="Pfam" id="PF13181">
    <property type="entry name" value="TPR_8"/>
    <property type="match status" value="1"/>
</dbReference>
<dbReference type="AlphaFoldDB" id="A0A0A1T9E4"/>
<sequence length="1165" mass="127115">MTTKAAHYIEQLDAARCDGNWAAVPELVRKVRKHAPQRECLALTAETECAISNLTSSGRQSISATAKDLDVINVVPKLLSSIDDDRTNKEDVYQAQTCVGWLHWVVAEYKQAVSRLPKGLGEKNAATGEINSVSEWTSVCVLKAAYLRANCLAREGKRVEALASYNAAIPSLDRLWSGQPIHKQLRYWSELFLTEYCTLSSEGSRQNELPPGDRESIACYRCWARYWEAMGQSVAGGVGFKGSSNSVPRRAIWREYYSSLSQVVQNDLQFAPGNLGKASSDTPARTQLATELKRVESAYERLLLDETEFPRADEHREEVEAFVTQVMKNWEILCGRGWSEKDIGIGGRAALSRGVLSTLYNAATKTYHSTAILRSLFNVHVSLAEFDLAFKAFDSYLDIVKKVKARVEKTGILEPSLDENGVILETLSNAIMALCLYGRQPAVEKARHLGAELEDWLSKLPQSKTIENGTSAPDSDAVNQTSKSVAPQTLSLAWQAIGLSHAYWSRVTPDASSRTEIQAKAVRSLRRSLASEFGRPKDVRSIFAVALLLAERKELSPAIDLVRSALMVPKDQQGERRHVYGPYWQERSLIPVWHLLALLLSARQDYAMAVRACDGALEQFRDPTVLFGKQEESFRSDASGESAVKEAHETGLVDELDDSEKESILEVKMTQLTLIELQEGPNAAVNASYELLALFTRLFGVVAMPSASKAGSSLEPPKTAATARGFRGSIFGGKSDRSQPPTRQSSVATVSEQKSTLPSRPATTATSSPVIQVTEDARRPMTRQDSSTRSESGRRNSLKKRNRSASRDRAGSAGSASQKAATDGDSFFTPTPDGSQGELSPTKGPAGRGAGFAREKTVSSLKSILSSNSKSTQQSELVVESAYATPHLVPLVQFPKDTEKMRHVTILIKVWTMIAGFYRRAEMLDECKAAVSEAQKLVQGLETDASKDSSAPSPLNGVAWGETKTVDELWGDVYSELGYLSLARNQPYEARADFESALTQYPNHTLATVGLSNILLDVYNETLLPPATLTASPASGIDAEGSPLQAQPLGWGPSAAETKRALKASTEGAAVASQGDDDLPEAYKASSLPLVDRLAARDRAFTLLSGLTRLGSAWDSAEAWFALARAHEESGQPDKAKEVLWWCVELEEATGVREWRSVGGGGYIV</sequence>
<feature type="repeat" description="TPR" evidence="3">
    <location>
        <begin position="971"/>
        <end position="1004"/>
    </location>
</feature>
<evidence type="ECO:0000256" key="1">
    <source>
        <dbReference type="ARBA" id="ARBA00002550"/>
    </source>
</evidence>
<dbReference type="OrthoDB" id="29013at2759"/>
<evidence type="ECO:0000256" key="2">
    <source>
        <dbReference type="ARBA" id="ARBA00038251"/>
    </source>
</evidence>
<keyword evidence="3" id="KW-0802">TPR repeat</keyword>
<name>A0A0A1T9E4_9HYPO</name>
<feature type="compositionally biased region" description="Polar residues" evidence="4">
    <location>
        <begin position="828"/>
        <end position="839"/>
    </location>
</feature>
<dbReference type="InterPro" id="IPR019734">
    <property type="entry name" value="TPR_rpt"/>
</dbReference>
<feature type="region of interest" description="Disordered" evidence="4">
    <location>
        <begin position="727"/>
        <end position="855"/>
    </location>
</feature>
<evidence type="ECO:0000313" key="6">
    <source>
        <dbReference type="Proteomes" id="UP000039046"/>
    </source>
</evidence>
<dbReference type="SMART" id="SM00028">
    <property type="entry name" value="TPR"/>
    <property type="match status" value="5"/>
</dbReference>
<accession>A0A0A1T9E4</accession>
<dbReference type="Gene3D" id="1.25.40.10">
    <property type="entry name" value="Tetratricopeptide repeat domain"/>
    <property type="match status" value="2"/>
</dbReference>
<dbReference type="PROSITE" id="PS50005">
    <property type="entry name" value="TPR"/>
    <property type="match status" value="1"/>
</dbReference>
<keyword evidence="6" id="KW-1185">Reference proteome</keyword>
<gene>
    <name evidence="5" type="ORF">VHEMI02083</name>
</gene>
<evidence type="ECO:0000256" key="3">
    <source>
        <dbReference type="PROSITE-ProRule" id="PRU00339"/>
    </source>
</evidence>